<evidence type="ECO:0000313" key="1">
    <source>
        <dbReference type="EMBL" id="KAH3803384.1"/>
    </source>
</evidence>
<reference evidence="1" key="1">
    <citation type="journal article" date="2019" name="bioRxiv">
        <title>The Genome of the Zebra Mussel, Dreissena polymorpha: A Resource for Invasive Species Research.</title>
        <authorList>
            <person name="McCartney M.A."/>
            <person name="Auch B."/>
            <person name="Kono T."/>
            <person name="Mallez S."/>
            <person name="Zhang Y."/>
            <person name="Obille A."/>
            <person name="Becker A."/>
            <person name="Abrahante J.E."/>
            <person name="Garbe J."/>
            <person name="Badalamenti J.P."/>
            <person name="Herman A."/>
            <person name="Mangelson H."/>
            <person name="Liachko I."/>
            <person name="Sullivan S."/>
            <person name="Sone E.D."/>
            <person name="Koren S."/>
            <person name="Silverstein K.A.T."/>
            <person name="Beckman K.B."/>
            <person name="Gohl D.M."/>
        </authorList>
    </citation>
    <scope>NUCLEOTIDE SEQUENCE</scope>
    <source>
        <strain evidence="1">Duluth1</strain>
        <tissue evidence="1">Whole animal</tissue>
    </source>
</reference>
<dbReference type="EMBL" id="JAIWYP010000006">
    <property type="protein sequence ID" value="KAH3803384.1"/>
    <property type="molecule type" value="Genomic_DNA"/>
</dbReference>
<evidence type="ECO:0000313" key="2">
    <source>
        <dbReference type="Proteomes" id="UP000828390"/>
    </source>
</evidence>
<protein>
    <submittedName>
        <fullName evidence="1">Uncharacterized protein</fullName>
    </submittedName>
</protein>
<dbReference type="AlphaFoldDB" id="A0A9D4FTJ0"/>
<keyword evidence="2" id="KW-1185">Reference proteome</keyword>
<proteinExistence type="predicted"/>
<accession>A0A9D4FTJ0</accession>
<name>A0A9D4FTJ0_DREPO</name>
<reference evidence="1" key="2">
    <citation type="submission" date="2020-11" db="EMBL/GenBank/DDBJ databases">
        <authorList>
            <person name="McCartney M.A."/>
            <person name="Auch B."/>
            <person name="Kono T."/>
            <person name="Mallez S."/>
            <person name="Becker A."/>
            <person name="Gohl D.M."/>
            <person name="Silverstein K.A.T."/>
            <person name="Koren S."/>
            <person name="Bechman K.B."/>
            <person name="Herman A."/>
            <person name="Abrahante J.E."/>
            <person name="Garbe J."/>
        </authorList>
    </citation>
    <scope>NUCLEOTIDE SEQUENCE</scope>
    <source>
        <strain evidence="1">Duluth1</strain>
        <tissue evidence="1">Whole animal</tissue>
    </source>
</reference>
<gene>
    <name evidence="1" type="ORF">DPMN_131643</name>
</gene>
<comment type="caution">
    <text evidence="1">The sequence shown here is derived from an EMBL/GenBank/DDBJ whole genome shotgun (WGS) entry which is preliminary data.</text>
</comment>
<dbReference type="Proteomes" id="UP000828390">
    <property type="component" value="Unassembled WGS sequence"/>
</dbReference>
<organism evidence="1 2">
    <name type="scientific">Dreissena polymorpha</name>
    <name type="common">Zebra mussel</name>
    <name type="synonym">Mytilus polymorpha</name>
    <dbReference type="NCBI Taxonomy" id="45954"/>
    <lineage>
        <taxon>Eukaryota</taxon>
        <taxon>Metazoa</taxon>
        <taxon>Spiralia</taxon>
        <taxon>Lophotrochozoa</taxon>
        <taxon>Mollusca</taxon>
        <taxon>Bivalvia</taxon>
        <taxon>Autobranchia</taxon>
        <taxon>Heteroconchia</taxon>
        <taxon>Euheterodonta</taxon>
        <taxon>Imparidentia</taxon>
        <taxon>Neoheterodontei</taxon>
        <taxon>Myida</taxon>
        <taxon>Dreissenoidea</taxon>
        <taxon>Dreissenidae</taxon>
        <taxon>Dreissena</taxon>
    </lineage>
</organism>
<sequence length="56" mass="6423">MLVIISKYLQILDVPYNDGAQLTVTITCWEFVKLLDFLYSDGARRTKDHVSLSIAF</sequence>